<feature type="transmembrane region" description="Helical" evidence="1">
    <location>
        <begin position="164"/>
        <end position="186"/>
    </location>
</feature>
<dbReference type="RefSeq" id="WP_157798819.1">
    <property type="nucleotide sequence ID" value="NZ_PGFD01000003.1"/>
</dbReference>
<dbReference type="EMBL" id="PGFD01000003">
    <property type="protein sequence ID" value="PJJ62947.1"/>
    <property type="molecule type" value="Genomic_DNA"/>
</dbReference>
<feature type="transmembrane region" description="Helical" evidence="1">
    <location>
        <begin position="6"/>
        <end position="25"/>
    </location>
</feature>
<organism evidence="2 3">
    <name type="scientific">Chryseobacterium geocarposphaerae</name>
    <dbReference type="NCBI Taxonomy" id="1416776"/>
    <lineage>
        <taxon>Bacteria</taxon>
        <taxon>Pseudomonadati</taxon>
        <taxon>Bacteroidota</taxon>
        <taxon>Flavobacteriia</taxon>
        <taxon>Flavobacteriales</taxon>
        <taxon>Weeksellaceae</taxon>
        <taxon>Chryseobacterium group</taxon>
        <taxon>Chryseobacterium</taxon>
    </lineage>
</organism>
<evidence type="ECO:0000313" key="2">
    <source>
        <dbReference type="EMBL" id="PJJ62947.1"/>
    </source>
</evidence>
<dbReference type="AlphaFoldDB" id="A0A2M9BXY6"/>
<keyword evidence="1" id="KW-0472">Membrane</keyword>
<name>A0A2M9BXY6_9FLAO</name>
<evidence type="ECO:0000313" key="3">
    <source>
        <dbReference type="Proteomes" id="UP000228740"/>
    </source>
</evidence>
<protein>
    <submittedName>
        <fullName evidence="2">Uncharacterized protein</fullName>
    </submittedName>
</protein>
<gene>
    <name evidence="2" type="ORF">CLV73_3464</name>
</gene>
<evidence type="ECO:0000256" key="1">
    <source>
        <dbReference type="SAM" id="Phobius"/>
    </source>
</evidence>
<keyword evidence="1" id="KW-1133">Transmembrane helix</keyword>
<dbReference type="OrthoDB" id="1273597at2"/>
<comment type="caution">
    <text evidence="2">The sequence shown here is derived from an EMBL/GenBank/DDBJ whole genome shotgun (WGS) entry which is preliminary data.</text>
</comment>
<dbReference type="Proteomes" id="UP000228740">
    <property type="component" value="Unassembled WGS sequence"/>
</dbReference>
<feature type="transmembrane region" description="Helical" evidence="1">
    <location>
        <begin position="140"/>
        <end position="158"/>
    </location>
</feature>
<accession>A0A2M9BXY6</accession>
<proteinExistence type="predicted"/>
<keyword evidence="1" id="KW-0812">Transmembrane</keyword>
<sequence>MRNIIFTIILLFPLVLTFIILGRVIRIDSNLKLMRENPIVKNHQQEKVIIDKHSSKRRVYFYVTSDTKTLKYERDYRGFISDWAFFNDKQLENSDTISFYTDPNQKIAEKESIPFFSINNEKKNFSYFFDIFQYVKDKNFFLLLIIFLIYAFVGGGGIDRFGGITQYKTIGILFSLDIVFFLLLLFL</sequence>
<reference evidence="2 3" key="1">
    <citation type="submission" date="2017-11" db="EMBL/GenBank/DDBJ databases">
        <title>Genomic Encyclopedia of Archaeal and Bacterial Type Strains, Phase II (KMG-II): From Individual Species to Whole Genera.</title>
        <authorList>
            <person name="Goeker M."/>
        </authorList>
    </citation>
    <scope>NUCLEOTIDE SEQUENCE [LARGE SCALE GENOMIC DNA]</scope>
    <source>
        <strain evidence="2 3">DSM 27617</strain>
    </source>
</reference>
<keyword evidence="3" id="KW-1185">Reference proteome</keyword>